<dbReference type="SUPFAM" id="SSF50978">
    <property type="entry name" value="WD40 repeat-like"/>
    <property type="match status" value="1"/>
</dbReference>
<dbReference type="GO" id="GO:0080008">
    <property type="term" value="C:Cul4-RING E3 ubiquitin ligase complex"/>
    <property type="evidence" value="ECO:0007669"/>
    <property type="project" value="TreeGrafter"/>
</dbReference>
<evidence type="ECO:0000313" key="3">
    <source>
        <dbReference type="EMBL" id="KAG5999748.1"/>
    </source>
</evidence>
<dbReference type="Proteomes" id="UP000748025">
    <property type="component" value="Unassembled WGS sequence"/>
</dbReference>
<dbReference type="PANTHER" id="PTHR44472:SF1">
    <property type="entry name" value="DDB1 AND CUL4 ASSOCIATED FACTOR 4"/>
    <property type="match status" value="1"/>
</dbReference>
<sequence>MTLTGTYLSTDKNDCLSFGNDAFTGEPSPVARLRREMVVCPQMSSISYHAPSHKILLTSREADVSCGLCLFSPPVEGGEGLEQRWLLGESTNYQRLSVRNGRRQECFAHSCTPAPASSDLLCVVGTNAGMIGVRNDDGMAWMAPGQASNSHGSGSRSARLPREIFTQDFQQSNHNVLLAGGRQPRLWITDLRAPVSEWIHAPHASSITHLRSINPHQVLVAGLQNEMCLYDMRFFGERANSGGSGSGSGSGSGNGRAPLLSFPGYRNAAHVHTGWDVCTEMGIVAAAHDDGTVKLFSLKTGRTLRSPALDAVQTDAPVKALMFSTMRGERWSSLWLGEGQTLRKFSLGVRHFEDEA</sequence>
<dbReference type="AlphaFoldDB" id="A0A9P7N708"/>
<keyword evidence="4" id="KW-1185">Reference proteome</keyword>
<evidence type="ECO:0000256" key="1">
    <source>
        <dbReference type="ARBA" id="ARBA00022574"/>
    </source>
</evidence>
<dbReference type="InterPro" id="IPR052254">
    <property type="entry name" value="CUL4-DDB1_E3_ligase_receptor"/>
</dbReference>
<keyword evidence="2" id="KW-0677">Repeat</keyword>
<protein>
    <recommendedName>
        <fullName evidence="5">Myocyte-specific enhancer factor 2d</fullName>
    </recommendedName>
</protein>
<evidence type="ECO:0000256" key="2">
    <source>
        <dbReference type="ARBA" id="ARBA00022737"/>
    </source>
</evidence>
<organism evidence="3 4">
    <name type="scientific">Claviceps pusilla</name>
    <dbReference type="NCBI Taxonomy" id="123648"/>
    <lineage>
        <taxon>Eukaryota</taxon>
        <taxon>Fungi</taxon>
        <taxon>Dikarya</taxon>
        <taxon>Ascomycota</taxon>
        <taxon>Pezizomycotina</taxon>
        <taxon>Sordariomycetes</taxon>
        <taxon>Hypocreomycetidae</taxon>
        <taxon>Hypocreales</taxon>
        <taxon>Clavicipitaceae</taxon>
        <taxon>Claviceps</taxon>
    </lineage>
</organism>
<dbReference type="InterPro" id="IPR015943">
    <property type="entry name" value="WD40/YVTN_repeat-like_dom_sf"/>
</dbReference>
<dbReference type="EMBL" id="SRPW01001633">
    <property type="protein sequence ID" value="KAG5999748.1"/>
    <property type="molecule type" value="Genomic_DNA"/>
</dbReference>
<gene>
    <name evidence="3" type="ORF">E4U43_001896</name>
</gene>
<reference evidence="3" key="1">
    <citation type="journal article" date="2020" name="bioRxiv">
        <title>Whole genome comparisons of ergot fungi reveals the divergence and evolution of species within the genus Claviceps are the result of varying mechanisms driving genome evolution and host range expansion.</title>
        <authorList>
            <person name="Wyka S.A."/>
            <person name="Mondo S.J."/>
            <person name="Liu M."/>
            <person name="Dettman J."/>
            <person name="Nalam V."/>
            <person name="Broders K.D."/>
        </authorList>
    </citation>
    <scope>NUCLEOTIDE SEQUENCE</scope>
    <source>
        <strain evidence="3">CCC 602</strain>
    </source>
</reference>
<comment type="caution">
    <text evidence="3">The sequence shown here is derived from an EMBL/GenBank/DDBJ whole genome shotgun (WGS) entry which is preliminary data.</text>
</comment>
<evidence type="ECO:0000313" key="4">
    <source>
        <dbReference type="Proteomes" id="UP000748025"/>
    </source>
</evidence>
<dbReference type="OrthoDB" id="4959132at2759"/>
<dbReference type="InterPro" id="IPR036322">
    <property type="entry name" value="WD40_repeat_dom_sf"/>
</dbReference>
<evidence type="ECO:0008006" key="5">
    <source>
        <dbReference type="Google" id="ProtNLM"/>
    </source>
</evidence>
<name>A0A9P7N708_9HYPO</name>
<dbReference type="PANTHER" id="PTHR44472">
    <property type="entry name" value="DDB1- AND CUL4-ASSOCIATED FACTOR 4-RELATED"/>
    <property type="match status" value="1"/>
</dbReference>
<dbReference type="Gene3D" id="2.130.10.10">
    <property type="entry name" value="YVTN repeat-like/Quinoprotein amine dehydrogenase"/>
    <property type="match status" value="1"/>
</dbReference>
<keyword evidence="1" id="KW-0853">WD repeat</keyword>
<proteinExistence type="predicted"/>
<accession>A0A9P7N708</accession>